<evidence type="ECO:0000256" key="10">
    <source>
        <dbReference type="ARBA" id="ARBA00023170"/>
    </source>
</evidence>
<dbReference type="InterPro" id="IPR032675">
    <property type="entry name" value="LRR_dom_sf"/>
</dbReference>
<comment type="subcellular location">
    <subcellularLocation>
        <location evidence="1">Cell membrane</location>
        <topology evidence="1">Single-pass type I membrane protein</topology>
    </subcellularLocation>
</comment>
<comment type="similarity">
    <text evidence="2">Belongs to the RLP family.</text>
</comment>
<dbReference type="Pfam" id="PF00560">
    <property type="entry name" value="LRR_1"/>
    <property type="match status" value="8"/>
</dbReference>
<evidence type="ECO:0000256" key="12">
    <source>
        <dbReference type="SAM" id="Phobius"/>
    </source>
</evidence>
<evidence type="ECO:0000259" key="14">
    <source>
        <dbReference type="Pfam" id="PF08263"/>
    </source>
</evidence>
<feature type="transmembrane region" description="Helical" evidence="12">
    <location>
        <begin position="1034"/>
        <end position="1055"/>
    </location>
</feature>
<accession>A0A811PFK1</accession>
<evidence type="ECO:0000313" key="15">
    <source>
        <dbReference type="EMBL" id="CAD6239819.1"/>
    </source>
</evidence>
<keyword evidence="9 12" id="KW-0472">Membrane</keyword>
<evidence type="ECO:0000256" key="2">
    <source>
        <dbReference type="ARBA" id="ARBA00009592"/>
    </source>
</evidence>
<keyword evidence="5 12" id="KW-0812">Transmembrane</keyword>
<evidence type="ECO:0000256" key="4">
    <source>
        <dbReference type="ARBA" id="ARBA00022614"/>
    </source>
</evidence>
<dbReference type="InterPro" id="IPR046956">
    <property type="entry name" value="RLP23-like"/>
</dbReference>
<evidence type="ECO:0000256" key="1">
    <source>
        <dbReference type="ARBA" id="ARBA00004251"/>
    </source>
</evidence>
<dbReference type="Proteomes" id="UP000604825">
    <property type="component" value="Unassembled WGS sequence"/>
</dbReference>
<dbReference type="SUPFAM" id="SSF52047">
    <property type="entry name" value="RNI-like"/>
    <property type="match status" value="1"/>
</dbReference>
<feature type="signal peptide" evidence="13">
    <location>
        <begin position="1"/>
        <end position="26"/>
    </location>
</feature>
<proteinExistence type="inferred from homology"/>
<evidence type="ECO:0000313" key="16">
    <source>
        <dbReference type="Proteomes" id="UP000604825"/>
    </source>
</evidence>
<feature type="domain" description="Leucine-rich repeat-containing N-terminal plant-type" evidence="14">
    <location>
        <begin position="37"/>
        <end position="74"/>
    </location>
</feature>
<dbReference type="PROSITE" id="PS51450">
    <property type="entry name" value="LRR"/>
    <property type="match status" value="1"/>
</dbReference>
<evidence type="ECO:0000256" key="6">
    <source>
        <dbReference type="ARBA" id="ARBA00022729"/>
    </source>
</evidence>
<evidence type="ECO:0000256" key="7">
    <source>
        <dbReference type="ARBA" id="ARBA00022737"/>
    </source>
</evidence>
<dbReference type="SMART" id="SM00369">
    <property type="entry name" value="LRR_TYP"/>
    <property type="match status" value="9"/>
</dbReference>
<keyword evidence="6 13" id="KW-0732">Signal</keyword>
<reference evidence="15" key="1">
    <citation type="submission" date="2020-10" db="EMBL/GenBank/DDBJ databases">
        <authorList>
            <person name="Han B."/>
            <person name="Lu T."/>
            <person name="Zhao Q."/>
            <person name="Huang X."/>
            <person name="Zhao Y."/>
        </authorList>
    </citation>
    <scope>NUCLEOTIDE SEQUENCE</scope>
</reference>
<keyword evidence="7" id="KW-0677">Repeat</keyword>
<dbReference type="FunFam" id="3.80.10.10:FF:000041">
    <property type="entry name" value="LRR receptor-like serine/threonine-protein kinase ERECTA"/>
    <property type="match status" value="1"/>
</dbReference>
<comment type="caution">
    <text evidence="15">The sequence shown here is derived from an EMBL/GenBank/DDBJ whole genome shotgun (WGS) entry which is preliminary data.</text>
</comment>
<keyword evidence="3" id="KW-1003">Cell membrane</keyword>
<name>A0A811PFK1_9POAL</name>
<evidence type="ECO:0000256" key="11">
    <source>
        <dbReference type="ARBA" id="ARBA00023180"/>
    </source>
</evidence>
<organism evidence="15 16">
    <name type="scientific">Miscanthus lutarioriparius</name>
    <dbReference type="NCBI Taxonomy" id="422564"/>
    <lineage>
        <taxon>Eukaryota</taxon>
        <taxon>Viridiplantae</taxon>
        <taxon>Streptophyta</taxon>
        <taxon>Embryophyta</taxon>
        <taxon>Tracheophyta</taxon>
        <taxon>Spermatophyta</taxon>
        <taxon>Magnoliopsida</taxon>
        <taxon>Liliopsida</taxon>
        <taxon>Poales</taxon>
        <taxon>Poaceae</taxon>
        <taxon>PACMAD clade</taxon>
        <taxon>Panicoideae</taxon>
        <taxon>Andropogonodae</taxon>
        <taxon>Andropogoneae</taxon>
        <taxon>Saccharinae</taxon>
        <taxon>Miscanthus</taxon>
    </lineage>
</organism>
<dbReference type="FunFam" id="3.80.10.10:FF:000213">
    <property type="entry name" value="Tyrosine-sulfated glycopeptide receptor 1"/>
    <property type="match status" value="1"/>
</dbReference>
<evidence type="ECO:0000256" key="9">
    <source>
        <dbReference type="ARBA" id="ARBA00023136"/>
    </source>
</evidence>
<protein>
    <recommendedName>
        <fullName evidence="14">Leucine-rich repeat-containing N-terminal plant-type domain-containing protein</fullName>
    </recommendedName>
</protein>
<dbReference type="Pfam" id="PF08263">
    <property type="entry name" value="LRRNT_2"/>
    <property type="match status" value="1"/>
</dbReference>
<keyword evidence="16" id="KW-1185">Reference proteome</keyword>
<dbReference type="InterPro" id="IPR003591">
    <property type="entry name" value="Leu-rich_rpt_typical-subtyp"/>
</dbReference>
<dbReference type="PANTHER" id="PTHR48061">
    <property type="entry name" value="LEUCINE-RICH REPEAT RECEPTOR PROTEIN KINASE EMS1-LIKE-RELATED"/>
    <property type="match status" value="1"/>
</dbReference>
<gene>
    <name evidence="15" type="ORF">NCGR_LOCUS26669</name>
</gene>
<keyword evidence="8 12" id="KW-1133">Transmembrane helix</keyword>
<evidence type="ECO:0000256" key="3">
    <source>
        <dbReference type="ARBA" id="ARBA00022475"/>
    </source>
</evidence>
<dbReference type="EMBL" id="CAJGYO010000006">
    <property type="protein sequence ID" value="CAD6239819.1"/>
    <property type="molecule type" value="Genomic_DNA"/>
</dbReference>
<evidence type="ECO:0000256" key="8">
    <source>
        <dbReference type="ARBA" id="ARBA00022989"/>
    </source>
</evidence>
<feature type="chain" id="PRO_5032956283" description="Leucine-rich repeat-containing N-terminal plant-type domain-containing protein" evidence="13">
    <location>
        <begin position="27"/>
        <end position="1073"/>
    </location>
</feature>
<dbReference type="OrthoDB" id="685205at2759"/>
<keyword evidence="11" id="KW-0325">Glycoprotein</keyword>
<sequence length="1073" mass="118165">MSSGHSKSLVFMLLVLKLCSIHTSAGGNTNTTVTCLPSDASTLLRLKRSFLNSTNLTSWQAGTDCCRWEGIVCDTTTRQVIMLDLSEFDVKSRGLDPALFNLTSLRNLSLASSDFMGASMPSVGFELLTEMVHLDLSNTGFIGQVPIGIAQLTKLVTLNLSIIYASNLVLKEPSFQTLIANLSSLQELSLDGVDISSSGETWSIALANSTPRLEILTLSNCGLSGSIHSSFSQLHSLAEIDLTGNTIVGEVPEFFVDFPFLSKLDLTSNDFEGLFPARIFQQNHLRVLSVAGNPKLSGHLPNFPVENKLEQLILAGTNFSDAVPESIVNLRSLSVLVLSTDGTSKQLSLFGELPSLEVLMLLGSSGLEKPGFSWIGNLRHLTTLELYNYNFSEPIPSWIGNLTNLVSLELVMCNLYGAIPPWIGNLTQLSFIHFGQNYLTGKIPRSLFALPELQQLRLLSNQLSGHLEEIETPLSSSISFIELTDNQIGGSIPQSYFQLTSLEGLFLGSNKLTGTVDLSSFWRLKNLFSLTLSNNMLYLIDEEGDSLFPSLPPIQSLMLSSCNLTKLPSVLRYLNEITELDLSSNQINGVIPSWVWENWNGHLSYLNLSHNMFTGLEKSPSLVPMGSIYVLDLSYNRLEGDVPIPIIRSGRTDIILDYSNNYFNSILPSVGRYLGKTSYLDLSSNKIRGHIPTSVCNASELQILDLSYNYFSGVIPSCLAQRKLGVLKLRGNQIHGVLSDGIREGCMLETIDLSHNYISGKLPRSLSNCRDLGLLDISDNQIADSFPSWLGALPKLQVLVLRSNQFSGLITDLQDNDQIMNHFSSLQILDLASNQFSGNLPKEWFNELESMKENGNDDGQVVGHQINVEVGFYRDDITITYKGSDLIFTKILTTFKVIDLSNNSFVGNIPESIGSLVSLHGLNMSYNNFMGQIPSQLGNLTRLESMDLSWNHLSGEIPQQLTSLTSLSWLNLSYNNLTGRIPQGNQFLSFPSTSFEGNTGLCGNPLSTQCDGPDSTTPIISQEPSGLWQDRLEAILLLTFSGLGFGVGFTLAIMFRRFFHIEGWVGKHFCIRM</sequence>
<evidence type="ECO:0000256" key="13">
    <source>
        <dbReference type="SAM" id="SignalP"/>
    </source>
</evidence>
<dbReference type="GO" id="GO:0005886">
    <property type="term" value="C:plasma membrane"/>
    <property type="evidence" value="ECO:0007669"/>
    <property type="project" value="UniProtKB-SubCell"/>
</dbReference>
<dbReference type="PANTHER" id="PTHR48061:SF44">
    <property type="entry name" value="LEUCINE-RICH REPEAT-CONTAINING N-TERMINAL PLANT-TYPE DOMAIN-CONTAINING PROTEIN"/>
    <property type="match status" value="1"/>
</dbReference>
<evidence type="ECO:0000256" key="5">
    <source>
        <dbReference type="ARBA" id="ARBA00022692"/>
    </source>
</evidence>
<dbReference type="Pfam" id="PF13855">
    <property type="entry name" value="LRR_8"/>
    <property type="match status" value="3"/>
</dbReference>
<dbReference type="AlphaFoldDB" id="A0A811PFK1"/>
<dbReference type="InterPro" id="IPR001611">
    <property type="entry name" value="Leu-rich_rpt"/>
</dbReference>
<dbReference type="SUPFAM" id="SSF52058">
    <property type="entry name" value="L domain-like"/>
    <property type="match status" value="2"/>
</dbReference>
<keyword evidence="4" id="KW-0433">Leucine-rich repeat</keyword>
<dbReference type="Gene3D" id="3.80.10.10">
    <property type="entry name" value="Ribonuclease Inhibitor"/>
    <property type="match status" value="5"/>
</dbReference>
<keyword evidence="10" id="KW-0675">Receptor</keyword>
<dbReference type="InterPro" id="IPR013210">
    <property type="entry name" value="LRR_N_plant-typ"/>
</dbReference>